<sequence length="177" mass="20754">MHWRMKLSTAKTVCTIFTRLNGQGKRKLDIILQGKRIKHDNKPKLLGLKFDKNLTFYDHIKEINARVDRRINMMRSIRGKNWGASPKLLLTTYKTLIRPIMEYIPFIKYIASETSMTTLETRQRKAVKIAYRLPSSTATKDCYKLARIDSIKDRFELLSTALVQIIECQLIVKKKKH</sequence>
<keyword evidence="2" id="KW-1185">Reference proteome</keyword>
<proteinExistence type="predicted"/>
<dbReference type="OrthoDB" id="6776168at2759"/>
<protein>
    <submittedName>
        <fullName evidence="1">RNA-directed DNA polymerase from mobile element jockey-like</fullName>
    </submittedName>
</protein>
<keyword evidence="1" id="KW-0695">RNA-directed DNA polymerase</keyword>
<comment type="caution">
    <text evidence="1">The sequence shown here is derived from an EMBL/GenBank/DDBJ whole genome shotgun (WGS) entry which is preliminary data.</text>
</comment>
<dbReference type="PANTHER" id="PTHR36688">
    <property type="entry name" value="ENDO/EXONUCLEASE/PHOSPHATASE DOMAIN-CONTAINING PROTEIN"/>
    <property type="match status" value="1"/>
</dbReference>
<dbReference type="AlphaFoldDB" id="A0A3M7QWT7"/>
<evidence type="ECO:0000313" key="1">
    <source>
        <dbReference type="EMBL" id="RNA15581.1"/>
    </source>
</evidence>
<dbReference type="EMBL" id="REGN01004921">
    <property type="protein sequence ID" value="RNA15581.1"/>
    <property type="molecule type" value="Genomic_DNA"/>
</dbReference>
<dbReference type="InterPro" id="IPR052560">
    <property type="entry name" value="RdDP_mobile_element"/>
</dbReference>
<evidence type="ECO:0000313" key="2">
    <source>
        <dbReference type="Proteomes" id="UP000276133"/>
    </source>
</evidence>
<keyword evidence="1" id="KW-0548">Nucleotidyltransferase</keyword>
<dbReference type="Proteomes" id="UP000276133">
    <property type="component" value="Unassembled WGS sequence"/>
</dbReference>
<reference evidence="1 2" key="1">
    <citation type="journal article" date="2018" name="Sci. Rep.">
        <title>Genomic signatures of local adaptation to the degree of environmental predictability in rotifers.</title>
        <authorList>
            <person name="Franch-Gras L."/>
            <person name="Hahn C."/>
            <person name="Garcia-Roger E.M."/>
            <person name="Carmona M.J."/>
            <person name="Serra M."/>
            <person name="Gomez A."/>
        </authorList>
    </citation>
    <scope>NUCLEOTIDE SEQUENCE [LARGE SCALE GENOMIC DNA]</scope>
    <source>
        <strain evidence="1">HYR1</strain>
    </source>
</reference>
<organism evidence="1 2">
    <name type="scientific">Brachionus plicatilis</name>
    <name type="common">Marine rotifer</name>
    <name type="synonym">Brachionus muelleri</name>
    <dbReference type="NCBI Taxonomy" id="10195"/>
    <lineage>
        <taxon>Eukaryota</taxon>
        <taxon>Metazoa</taxon>
        <taxon>Spiralia</taxon>
        <taxon>Gnathifera</taxon>
        <taxon>Rotifera</taxon>
        <taxon>Eurotatoria</taxon>
        <taxon>Monogononta</taxon>
        <taxon>Pseudotrocha</taxon>
        <taxon>Ploima</taxon>
        <taxon>Brachionidae</taxon>
        <taxon>Brachionus</taxon>
    </lineage>
</organism>
<dbReference type="GO" id="GO:0003964">
    <property type="term" value="F:RNA-directed DNA polymerase activity"/>
    <property type="evidence" value="ECO:0007669"/>
    <property type="project" value="UniProtKB-KW"/>
</dbReference>
<dbReference type="STRING" id="10195.A0A3M7QWT7"/>
<dbReference type="PANTHER" id="PTHR36688:SF1">
    <property type="entry name" value="ENDONUCLEASE_EXONUCLEASE_PHOSPHATASE DOMAIN-CONTAINING PROTEIN"/>
    <property type="match status" value="1"/>
</dbReference>
<keyword evidence="1" id="KW-0808">Transferase</keyword>
<accession>A0A3M7QWT7</accession>
<name>A0A3M7QWT7_BRAPC</name>
<gene>
    <name evidence="1" type="ORF">BpHYR1_041062</name>
</gene>